<evidence type="ECO:0000256" key="2">
    <source>
        <dbReference type="ARBA" id="ARBA00022527"/>
    </source>
</evidence>
<dbReference type="EMBL" id="CAJVPA010000191">
    <property type="protein sequence ID" value="CAG8386280.1"/>
    <property type="molecule type" value="Genomic_DNA"/>
</dbReference>
<dbReference type="GO" id="GO:0005737">
    <property type="term" value="C:cytoplasm"/>
    <property type="evidence" value="ECO:0007669"/>
    <property type="project" value="TreeGrafter"/>
</dbReference>
<dbReference type="AlphaFoldDB" id="A0A9W4J8T1"/>
<dbReference type="GO" id="GO:0005634">
    <property type="term" value="C:nucleus"/>
    <property type="evidence" value="ECO:0007669"/>
    <property type="project" value="TreeGrafter"/>
</dbReference>
<dbReference type="Gene3D" id="1.10.510.10">
    <property type="entry name" value="Transferase(Phosphotransferase) domain 1"/>
    <property type="match status" value="1"/>
</dbReference>
<evidence type="ECO:0000256" key="8">
    <source>
        <dbReference type="ARBA" id="ARBA00048679"/>
    </source>
</evidence>
<dbReference type="PANTHER" id="PTHR47634">
    <property type="entry name" value="PROTEIN KINASE DOMAIN-CONTAINING PROTEIN-RELATED"/>
    <property type="match status" value="1"/>
</dbReference>
<keyword evidence="5" id="KW-0418">Kinase</keyword>
<accession>A0A9W4J8T1</accession>
<evidence type="ECO:0000256" key="9">
    <source>
        <dbReference type="PROSITE-ProRule" id="PRU10141"/>
    </source>
</evidence>
<sequence length="435" mass="50256">MLNQTQGCRFTLWASTIFCPGALRGRFLINSFFKGSSFRGFSFQQSSPSVRQFTRPSVQLFDLNQKFEEETHPGYIAEVSYSVNIGQVFQSRYKVVGKLGFGGYSTVWLCKDLTWDKYLALKVFRRDSAEGEREMANYHRINTVKSSHAGAMLVRTALDNFQIEDTRGSYQVIIHRPLGVRLYDLRHRFTERILPEKAVKMVLAHLLLALDYLHTETGIVHTDIQENNILLGIEDESLLAEFEEDEKSNPSARKVDGNRVVYASREFRTTDNFGRPVLCDFGQARFGSARYHGDIQPYTYRAPEILLRTSWDEKVDIWNLAVLTWNIFQREPLFYAKDPENKDSTIHHIAEMIAVLGPPPGDMLQSNDYATKFFDSEGNWRGMAPIPSTTLEQREEFLQGAQQQLFLAFMRRMLQWRPEDRSSARELLADQWLLS</sequence>
<dbReference type="InterPro" id="IPR011009">
    <property type="entry name" value="Kinase-like_dom_sf"/>
</dbReference>
<dbReference type="PANTHER" id="PTHR47634:SF9">
    <property type="entry name" value="PROTEIN KINASE DOMAIN-CONTAINING PROTEIN-RELATED"/>
    <property type="match status" value="1"/>
</dbReference>
<comment type="catalytic activity">
    <reaction evidence="8">
        <text>L-seryl-[protein] + ATP = O-phospho-L-seryl-[protein] + ADP + H(+)</text>
        <dbReference type="Rhea" id="RHEA:17989"/>
        <dbReference type="Rhea" id="RHEA-COMP:9863"/>
        <dbReference type="Rhea" id="RHEA-COMP:11604"/>
        <dbReference type="ChEBI" id="CHEBI:15378"/>
        <dbReference type="ChEBI" id="CHEBI:29999"/>
        <dbReference type="ChEBI" id="CHEBI:30616"/>
        <dbReference type="ChEBI" id="CHEBI:83421"/>
        <dbReference type="ChEBI" id="CHEBI:456216"/>
        <dbReference type="EC" id="2.7.11.1"/>
    </reaction>
</comment>
<dbReference type="GO" id="GO:0000245">
    <property type="term" value="P:spliceosomal complex assembly"/>
    <property type="evidence" value="ECO:0007669"/>
    <property type="project" value="TreeGrafter"/>
</dbReference>
<keyword evidence="2" id="KW-0723">Serine/threonine-protein kinase</keyword>
<dbReference type="GO" id="GO:0005524">
    <property type="term" value="F:ATP binding"/>
    <property type="evidence" value="ECO:0007669"/>
    <property type="project" value="UniProtKB-UniRule"/>
</dbReference>
<keyword evidence="6 9" id="KW-0067">ATP-binding</keyword>
<evidence type="ECO:0000256" key="4">
    <source>
        <dbReference type="ARBA" id="ARBA00022741"/>
    </source>
</evidence>
<feature type="binding site" evidence="9">
    <location>
        <position position="122"/>
    </location>
    <ligand>
        <name>ATP</name>
        <dbReference type="ChEBI" id="CHEBI:30616"/>
    </ligand>
</feature>
<evidence type="ECO:0000256" key="1">
    <source>
        <dbReference type="ARBA" id="ARBA00012513"/>
    </source>
</evidence>
<proteinExistence type="predicted"/>
<comment type="catalytic activity">
    <reaction evidence="7">
        <text>L-threonyl-[protein] + ATP = O-phospho-L-threonyl-[protein] + ADP + H(+)</text>
        <dbReference type="Rhea" id="RHEA:46608"/>
        <dbReference type="Rhea" id="RHEA-COMP:11060"/>
        <dbReference type="Rhea" id="RHEA-COMP:11605"/>
        <dbReference type="ChEBI" id="CHEBI:15378"/>
        <dbReference type="ChEBI" id="CHEBI:30013"/>
        <dbReference type="ChEBI" id="CHEBI:30616"/>
        <dbReference type="ChEBI" id="CHEBI:61977"/>
        <dbReference type="ChEBI" id="CHEBI:456216"/>
        <dbReference type="EC" id="2.7.11.1"/>
    </reaction>
</comment>
<evidence type="ECO:0000313" key="12">
    <source>
        <dbReference type="Proteomes" id="UP001152646"/>
    </source>
</evidence>
<dbReference type="SUPFAM" id="SSF56112">
    <property type="entry name" value="Protein kinase-like (PK-like)"/>
    <property type="match status" value="1"/>
</dbReference>
<feature type="domain" description="Protein kinase" evidence="10">
    <location>
        <begin position="93"/>
        <end position="433"/>
    </location>
</feature>
<protein>
    <recommendedName>
        <fullName evidence="1">non-specific serine/threonine protein kinase</fullName>
        <ecNumber evidence="1">2.7.11.1</ecNumber>
    </recommendedName>
</protein>
<dbReference type="PROSITE" id="PS00107">
    <property type="entry name" value="PROTEIN_KINASE_ATP"/>
    <property type="match status" value="1"/>
</dbReference>
<dbReference type="Proteomes" id="UP001152646">
    <property type="component" value="Unassembled WGS sequence"/>
</dbReference>
<dbReference type="EC" id="2.7.11.1" evidence="1"/>
<gene>
    <name evidence="11" type="ORF">PSALAMII_LOCUS6600</name>
</gene>
<dbReference type="InterPro" id="IPR051334">
    <property type="entry name" value="SRPK"/>
</dbReference>
<dbReference type="PROSITE" id="PS50011">
    <property type="entry name" value="PROTEIN_KINASE_DOM"/>
    <property type="match status" value="1"/>
</dbReference>
<evidence type="ECO:0000313" key="11">
    <source>
        <dbReference type="EMBL" id="CAG8386280.1"/>
    </source>
</evidence>
<evidence type="ECO:0000256" key="5">
    <source>
        <dbReference type="ARBA" id="ARBA00022777"/>
    </source>
</evidence>
<evidence type="ECO:0000256" key="7">
    <source>
        <dbReference type="ARBA" id="ARBA00047899"/>
    </source>
</evidence>
<comment type="caution">
    <text evidence="11">The sequence shown here is derived from an EMBL/GenBank/DDBJ whole genome shotgun (WGS) entry which is preliminary data.</text>
</comment>
<dbReference type="OrthoDB" id="5979581at2759"/>
<name>A0A9W4J8T1_9EURO</name>
<evidence type="ECO:0000256" key="3">
    <source>
        <dbReference type="ARBA" id="ARBA00022679"/>
    </source>
</evidence>
<dbReference type="Pfam" id="PF00069">
    <property type="entry name" value="Pkinase"/>
    <property type="match status" value="1"/>
</dbReference>
<dbReference type="InterPro" id="IPR017441">
    <property type="entry name" value="Protein_kinase_ATP_BS"/>
</dbReference>
<dbReference type="GO" id="GO:0004674">
    <property type="term" value="F:protein serine/threonine kinase activity"/>
    <property type="evidence" value="ECO:0007669"/>
    <property type="project" value="UniProtKB-KW"/>
</dbReference>
<dbReference type="SMART" id="SM00220">
    <property type="entry name" value="S_TKc"/>
    <property type="match status" value="1"/>
</dbReference>
<keyword evidence="4 9" id="KW-0547">Nucleotide-binding</keyword>
<dbReference type="GO" id="GO:0050684">
    <property type="term" value="P:regulation of mRNA processing"/>
    <property type="evidence" value="ECO:0007669"/>
    <property type="project" value="TreeGrafter"/>
</dbReference>
<dbReference type="Gene3D" id="3.30.200.20">
    <property type="entry name" value="Phosphorylase Kinase, domain 1"/>
    <property type="match status" value="1"/>
</dbReference>
<organism evidence="11 12">
    <name type="scientific">Penicillium salamii</name>
    <dbReference type="NCBI Taxonomy" id="1612424"/>
    <lineage>
        <taxon>Eukaryota</taxon>
        <taxon>Fungi</taxon>
        <taxon>Dikarya</taxon>
        <taxon>Ascomycota</taxon>
        <taxon>Pezizomycotina</taxon>
        <taxon>Eurotiomycetes</taxon>
        <taxon>Eurotiomycetidae</taxon>
        <taxon>Eurotiales</taxon>
        <taxon>Aspergillaceae</taxon>
        <taxon>Penicillium</taxon>
    </lineage>
</organism>
<evidence type="ECO:0000256" key="6">
    <source>
        <dbReference type="ARBA" id="ARBA00022840"/>
    </source>
</evidence>
<evidence type="ECO:0000259" key="10">
    <source>
        <dbReference type="PROSITE" id="PS50011"/>
    </source>
</evidence>
<keyword evidence="3" id="KW-0808">Transferase</keyword>
<reference evidence="11" key="1">
    <citation type="submission" date="2021-07" db="EMBL/GenBank/DDBJ databases">
        <authorList>
            <person name="Branca A.L. A."/>
        </authorList>
    </citation>
    <scope>NUCLEOTIDE SEQUENCE</scope>
</reference>
<dbReference type="InterPro" id="IPR000719">
    <property type="entry name" value="Prot_kinase_dom"/>
</dbReference>